<evidence type="ECO:0000256" key="2">
    <source>
        <dbReference type="ARBA" id="ARBA00023082"/>
    </source>
</evidence>
<comment type="caution">
    <text evidence="6">The sequence shown here is derived from an EMBL/GenBank/DDBJ whole genome shotgun (WGS) entry which is preliminary data.</text>
</comment>
<dbReference type="Gene3D" id="1.10.10.10">
    <property type="entry name" value="Winged helix-like DNA-binding domain superfamily/Winged helix DNA-binding domain"/>
    <property type="match status" value="1"/>
</dbReference>
<dbReference type="InterPro" id="IPR013249">
    <property type="entry name" value="RNA_pol_sigma70_r4_t2"/>
</dbReference>
<dbReference type="InterPro" id="IPR036388">
    <property type="entry name" value="WH-like_DNA-bd_sf"/>
</dbReference>
<dbReference type="GO" id="GO:0006352">
    <property type="term" value="P:DNA-templated transcription initiation"/>
    <property type="evidence" value="ECO:0007669"/>
    <property type="project" value="InterPro"/>
</dbReference>
<evidence type="ECO:0000313" key="6">
    <source>
        <dbReference type="EMBL" id="GHB88857.1"/>
    </source>
</evidence>
<dbReference type="PANTHER" id="PTHR43133">
    <property type="entry name" value="RNA POLYMERASE ECF-TYPE SIGMA FACTO"/>
    <property type="match status" value="1"/>
</dbReference>
<dbReference type="Proteomes" id="UP000598271">
    <property type="component" value="Unassembled WGS sequence"/>
</dbReference>
<gene>
    <name evidence="6" type="ORF">GCM10007390_51200</name>
</gene>
<dbReference type="AlphaFoldDB" id="A0A8J3D8K5"/>
<dbReference type="SUPFAM" id="SSF88659">
    <property type="entry name" value="Sigma3 and sigma4 domains of RNA polymerase sigma factors"/>
    <property type="match status" value="1"/>
</dbReference>
<keyword evidence="1" id="KW-0805">Transcription regulation</keyword>
<evidence type="ECO:0000259" key="5">
    <source>
        <dbReference type="Pfam" id="PF08281"/>
    </source>
</evidence>
<dbReference type="PANTHER" id="PTHR43133:SF8">
    <property type="entry name" value="RNA POLYMERASE SIGMA FACTOR HI_1459-RELATED"/>
    <property type="match status" value="1"/>
</dbReference>
<dbReference type="GO" id="GO:0016987">
    <property type="term" value="F:sigma factor activity"/>
    <property type="evidence" value="ECO:0007669"/>
    <property type="project" value="UniProtKB-KW"/>
</dbReference>
<dbReference type="InterPro" id="IPR013324">
    <property type="entry name" value="RNA_pol_sigma_r3/r4-like"/>
</dbReference>
<dbReference type="NCBIfam" id="TIGR02937">
    <property type="entry name" value="sigma70-ECF"/>
    <property type="match status" value="1"/>
</dbReference>
<evidence type="ECO:0000256" key="3">
    <source>
        <dbReference type="ARBA" id="ARBA00023125"/>
    </source>
</evidence>
<keyword evidence="3" id="KW-0238">DNA-binding</keyword>
<sequence length="196" mass="22894">MTSDNCQAYYGDNDLFYEALKSKAYNAWTCLHQCSNAFLSSVGKRLGNSRHLEDLDIMQDAQIRLYMKVVYENYFFLPERRAYPFCSVLRRMFVNLCTDTYRKHKKYFTSDELGEAEKMKTQLPNLLDEIIDKEKLKAIERSKSALLTPRQLEAFDCIVIEGLAYEETAERMGISVRAVTNLISLARNILREHFQN</sequence>
<evidence type="ECO:0000256" key="4">
    <source>
        <dbReference type="ARBA" id="ARBA00023163"/>
    </source>
</evidence>
<feature type="domain" description="RNA polymerase sigma factor 70 region 4 type 2" evidence="5">
    <location>
        <begin position="147"/>
        <end position="188"/>
    </location>
</feature>
<evidence type="ECO:0000313" key="7">
    <source>
        <dbReference type="Proteomes" id="UP000598271"/>
    </source>
</evidence>
<dbReference type="InterPro" id="IPR039425">
    <property type="entry name" value="RNA_pol_sigma-70-like"/>
</dbReference>
<dbReference type="GO" id="GO:0003677">
    <property type="term" value="F:DNA binding"/>
    <property type="evidence" value="ECO:0007669"/>
    <property type="project" value="UniProtKB-KW"/>
</dbReference>
<dbReference type="EMBL" id="BMXF01000010">
    <property type="protein sequence ID" value="GHB88857.1"/>
    <property type="molecule type" value="Genomic_DNA"/>
</dbReference>
<keyword evidence="4" id="KW-0804">Transcription</keyword>
<proteinExistence type="predicted"/>
<protein>
    <recommendedName>
        <fullName evidence="5">RNA polymerase sigma factor 70 region 4 type 2 domain-containing protein</fullName>
    </recommendedName>
</protein>
<organism evidence="6 7">
    <name type="scientific">Persicitalea jodogahamensis</name>
    <dbReference type="NCBI Taxonomy" id="402147"/>
    <lineage>
        <taxon>Bacteria</taxon>
        <taxon>Pseudomonadati</taxon>
        <taxon>Bacteroidota</taxon>
        <taxon>Cytophagia</taxon>
        <taxon>Cytophagales</taxon>
        <taxon>Spirosomataceae</taxon>
        <taxon>Persicitalea</taxon>
    </lineage>
</organism>
<dbReference type="RefSeq" id="WP_189569228.1">
    <property type="nucleotide sequence ID" value="NZ_BMXF01000010.1"/>
</dbReference>
<evidence type="ECO:0000256" key="1">
    <source>
        <dbReference type="ARBA" id="ARBA00023015"/>
    </source>
</evidence>
<name>A0A8J3D8K5_9BACT</name>
<reference evidence="6 7" key="1">
    <citation type="journal article" date="2014" name="Int. J. Syst. Evol. Microbiol.">
        <title>Complete genome sequence of Corynebacterium casei LMG S-19264T (=DSM 44701T), isolated from a smear-ripened cheese.</title>
        <authorList>
            <consortium name="US DOE Joint Genome Institute (JGI-PGF)"/>
            <person name="Walter F."/>
            <person name="Albersmeier A."/>
            <person name="Kalinowski J."/>
            <person name="Ruckert C."/>
        </authorList>
    </citation>
    <scope>NUCLEOTIDE SEQUENCE [LARGE SCALE GENOMIC DNA]</scope>
    <source>
        <strain evidence="6 7">KCTC 12866</strain>
    </source>
</reference>
<dbReference type="InterPro" id="IPR014284">
    <property type="entry name" value="RNA_pol_sigma-70_dom"/>
</dbReference>
<keyword evidence="2" id="KW-0731">Sigma factor</keyword>
<dbReference type="Pfam" id="PF08281">
    <property type="entry name" value="Sigma70_r4_2"/>
    <property type="match status" value="1"/>
</dbReference>
<keyword evidence="7" id="KW-1185">Reference proteome</keyword>
<accession>A0A8J3D8K5</accession>